<name>A0AAE1LDR1_9NEOP</name>
<sequence>MTSLALGWLCREPPPLGVPIAGVRIVPATDCAQPVFWSPVGLRFLKGVFDRRPNISFEADLYGIKVGKKIEVANKGDYWFSTVLHIFKVYLFRSIRGVIRACGIVTFSSVSVGGFSLLRLSGTLFCSLRTNSKSKLKLLRKLMNLSKGLFGASIDKPQTFFVECRPSKFTSFYRSTEVCYRFVDVIRFLSEESTQRMLRCIAVQLRWSILME</sequence>
<evidence type="ECO:0000313" key="2">
    <source>
        <dbReference type="EMBL" id="KAK3909065.1"/>
    </source>
</evidence>
<dbReference type="Proteomes" id="UP001219518">
    <property type="component" value="Unassembled WGS sequence"/>
</dbReference>
<dbReference type="EMBL" id="JAHWGI010000084">
    <property type="protein sequence ID" value="KAK3909065.1"/>
    <property type="molecule type" value="Genomic_DNA"/>
</dbReference>
<gene>
    <name evidence="1" type="ORF">KUF71_003196</name>
    <name evidence="3" type="ORF">KUF71_006150</name>
    <name evidence="2" type="ORF">KUF71_019321</name>
</gene>
<reference evidence="3" key="2">
    <citation type="journal article" date="2023" name="BMC Genomics">
        <title>Pest status, molecular evolution, and epigenetic factors derived from the genome assembly of Frankliniella fusca, a thysanopteran phytovirus vector.</title>
        <authorList>
            <person name="Catto M.A."/>
            <person name="Labadie P.E."/>
            <person name="Jacobson A.L."/>
            <person name="Kennedy G.G."/>
            <person name="Srinivasan R."/>
            <person name="Hunt B.G."/>
        </authorList>
    </citation>
    <scope>NUCLEOTIDE SEQUENCE</scope>
    <source>
        <strain evidence="3">PL_HMW_Pooled</strain>
    </source>
</reference>
<dbReference type="GO" id="GO:0051213">
    <property type="term" value="F:dioxygenase activity"/>
    <property type="evidence" value="ECO:0007669"/>
    <property type="project" value="UniProtKB-KW"/>
</dbReference>
<evidence type="ECO:0000313" key="1">
    <source>
        <dbReference type="EMBL" id="KAK3908064.1"/>
    </source>
</evidence>
<accession>A0AAE1LDR1</accession>
<evidence type="ECO:0000313" key="4">
    <source>
        <dbReference type="Proteomes" id="UP001219518"/>
    </source>
</evidence>
<dbReference type="EMBL" id="JAHWGI010000027">
    <property type="protein sequence ID" value="KAK3908064.1"/>
    <property type="molecule type" value="Genomic_DNA"/>
</dbReference>
<keyword evidence="4" id="KW-1185">Reference proteome</keyword>
<proteinExistence type="predicted"/>
<evidence type="ECO:0000313" key="3">
    <source>
        <dbReference type="EMBL" id="KAK3916311.1"/>
    </source>
</evidence>
<protein>
    <submittedName>
        <fullName evidence="3">Gamma-butyrobetaine dioxygenase</fullName>
    </submittedName>
</protein>
<comment type="caution">
    <text evidence="3">The sequence shown here is derived from an EMBL/GenBank/DDBJ whole genome shotgun (WGS) entry which is preliminary data.</text>
</comment>
<dbReference type="AlphaFoldDB" id="A0AAE1LDR1"/>
<organism evidence="3 4">
    <name type="scientific">Frankliniella fusca</name>
    <dbReference type="NCBI Taxonomy" id="407009"/>
    <lineage>
        <taxon>Eukaryota</taxon>
        <taxon>Metazoa</taxon>
        <taxon>Ecdysozoa</taxon>
        <taxon>Arthropoda</taxon>
        <taxon>Hexapoda</taxon>
        <taxon>Insecta</taxon>
        <taxon>Pterygota</taxon>
        <taxon>Neoptera</taxon>
        <taxon>Paraneoptera</taxon>
        <taxon>Thysanoptera</taxon>
        <taxon>Terebrantia</taxon>
        <taxon>Thripoidea</taxon>
        <taxon>Thripidae</taxon>
        <taxon>Frankliniella</taxon>
    </lineage>
</organism>
<reference evidence="3" key="1">
    <citation type="submission" date="2021-07" db="EMBL/GenBank/DDBJ databases">
        <authorList>
            <person name="Catto M.A."/>
            <person name="Jacobson A."/>
            <person name="Kennedy G."/>
            <person name="Labadie P."/>
            <person name="Hunt B.G."/>
            <person name="Srinivasan R."/>
        </authorList>
    </citation>
    <scope>NUCLEOTIDE SEQUENCE</scope>
    <source>
        <strain evidence="3">PL_HMW_Pooled</strain>
        <tissue evidence="3">Head</tissue>
    </source>
</reference>
<keyword evidence="3" id="KW-0223">Dioxygenase</keyword>
<keyword evidence="3" id="KW-0560">Oxidoreductase</keyword>
<dbReference type="EMBL" id="JAHWGI010000512">
    <property type="protein sequence ID" value="KAK3916311.1"/>
    <property type="molecule type" value="Genomic_DNA"/>
</dbReference>